<protein>
    <recommendedName>
        <fullName evidence="3">BTB/POZ domain-containing protein</fullName>
    </recommendedName>
</protein>
<sequence length="434" mass="47688">MHRHDASFALITAGLTRHNARPRRPRLSPLLALLLRRRRRPFLDRDPRIFSLLLSFLRLRAPPPPPPPPTSTTSSPRPASSPSPRPPLLLSSSSSSTFLSPPPSPPPSPSPPRPPPPLRRLRHLRRPRRRPRRRRLLLRPLPPPPPPPRRPRPFPAVDSLLALSPSLAAAGATDFPGLHLLPLLPHHSPPPPSPRPPLAPNPSTNSTVLAVAASPDALFVSFESSRRNASAVLAYDLNSFDPVLEVGRKEIFGAELDSAIPATKLRWVAEFGLLMAAGSHAGPSGLSGNIALWDIRSNKAAWEITEKSIDCFADVAVSDGLRAMFKVGVNSGEVFMADLRKLGAEEPWVCLGDGRKGRRSRVLDEVVFGGRREGFLEEERVMRKNWMGRAKDRGGKKITHLAFGGSRMVLARKDEQSVEVWCTEFIYAPSAGKF</sequence>
<feature type="region of interest" description="Disordered" evidence="1">
    <location>
        <begin position="183"/>
        <end position="206"/>
    </location>
</feature>
<feature type="compositionally biased region" description="Low complexity" evidence="1">
    <location>
        <begin position="88"/>
        <end position="99"/>
    </location>
</feature>
<dbReference type="InterPro" id="IPR045068">
    <property type="entry name" value="BACURD1-3"/>
</dbReference>
<accession>A0A6V7PYR3</accession>
<gene>
    <name evidence="2" type="ORF">CB5_LOCUS19233</name>
</gene>
<dbReference type="PANTHER" id="PTHR11145">
    <property type="entry name" value="BTB/POZ DOMAIN-CONTAINING ADAPTER FOR CUL3-MEDIATED RHOA DEGRADATION PROTEIN FAMILY MEMBER"/>
    <property type="match status" value="1"/>
</dbReference>
<evidence type="ECO:0000313" key="2">
    <source>
        <dbReference type="EMBL" id="CAD1836022.1"/>
    </source>
</evidence>
<reference evidence="2" key="1">
    <citation type="submission" date="2020-07" db="EMBL/GenBank/DDBJ databases">
        <authorList>
            <person name="Lin J."/>
        </authorList>
    </citation>
    <scope>NUCLEOTIDE SEQUENCE</scope>
</reference>
<dbReference type="AlphaFoldDB" id="A0A6V7PYR3"/>
<evidence type="ECO:0008006" key="3">
    <source>
        <dbReference type="Google" id="ProtNLM"/>
    </source>
</evidence>
<feature type="compositionally biased region" description="Basic residues" evidence="1">
    <location>
        <begin position="119"/>
        <end position="137"/>
    </location>
</feature>
<organism evidence="2">
    <name type="scientific">Ananas comosus var. bracteatus</name>
    <name type="common">red pineapple</name>
    <dbReference type="NCBI Taxonomy" id="296719"/>
    <lineage>
        <taxon>Eukaryota</taxon>
        <taxon>Viridiplantae</taxon>
        <taxon>Streptophyta</taxon>
        <taxon>Embryophyta</taxon>
        <taxon>Tracheophyta</taxon>
        <taxon>Spermatophyta</taxon>
        <taxon>Magnoliopsida</taxon>
        <taxon>Liliopsida</taxon>
        <taxon>Poales</taxon>
        <taxon>Bromeliaceae</taxon>
        <taxon>Bromelioideae</taxon>
        <taxon>Ananas</taxon>
    </lineage>
</organism>
<feature type="compositionally biased region" description="Pro residues" evidence="1">
    <location>
        <begin position="187"/>
        <end position="200"/>
    </location>
</feature>
<feature type="region of interest" description="Disordered" evidence="1">
    <location>
        <begin position="60"/>
        <end position="156"/>
    </location>
</feature>
<name>A0A6V7PYR3_ANACO</name>
<evidence type="ECO:0000256" key="1">
    <source>
        <dbReference type="SAM" id="MobiDB-lite"/>
    </source>
</evidence>
<dbReference type="PANTHER" id="PTHR11145:SF23">
    <property type="entry name" value="PROTEIN BINDING PROTEIN"/>
    <property type="match status" value="1"/>
</dbReference>
<feature type="compositionally biased region" description="Pro residues" evidence="1">
    <location>
        <begin position="61"/>
        <end position="70"/>
    </location>
</feature>
<dbReference type="EMBL" id="LR862153">
    <property type="protein sequence ID" value="CAD1836022.1"/>
    <property type="molecule type" value="Genomic_DNA"/>
</dbReference>
<feature type="compositionally biased region" description="Pro residues" evidence="1">
    <location>
        <begin position="100"/>
        <end position="118"/>
    </location>
</feature>
<dbReference type="PRINTS" id="PR01217">
    <property type="entry name" value="PRICHEXTENSN"/>
</dbReference>
<proteinExistence type="predicted"/>